<proteinExistence type="predicted"/>
<accession>A0A158QPM2</accession>
<feature type="region of interest" description="Disordered" evidence="1">
    <location>
        <begin position="1084"/>
        <end position="1107"/>
    </location>
</feature>
<dbReference type="OrthoDB" id="6589456at2759"/>
<dbReference type="WBParaSite" id="HPLM_0001292001-mRNA-1">
    <property type="protein sequence ID" value="HPLM_0001292001-mRNA-1"/>
    <property type="gene ID" value="HPLM_0001292001"/>
</dbReference>
<dbReference type="PROSITE" id="PS50057">
    <property type="entry name" value="FERM_3"/>
    <property type="match status" value="1"/>
</dbReference>
<dbReference type="SUPFAM" id="SSF54236">
    <property type="entry name" value="Ubiquitin-like"/>
    <property type="match status" value="1"/>
</dbReference>
<dbReference type="SMART" id="SM00295">
    <property type="entry name" value="B41"/>
    <property type="match status" value="1"/>
</dbReference>
<feature type="region of interest" description="Disordered" evidence="1">
    <location>
        <begin position="857"/>
        <end position="878"/>
    </location>
</feature>
<dbReference type="Pfam" id="PF09380">
    <property type="entry name" value="FERM_C"/>
    <property type="match status" value="1"/>
</dbReference>
<sequence>MGKDGDPGGQAMSPKDPKMQAAKVRLLDGTYKDFSLHRGSDGEALFVLVSADLSIEEREYFSLCFYDTEGTRNWLYNDKKILRQLKGLPWEFCYEVKFYPTAPSSLNDDHARYNLFLQLRNDVCSGRLPATIETHATLGALVAQAQYGDAKPTPEYEEYLRTTKFAPQNSEQLLQMIAQKHKEHKGLTPAEAENLYLDTCKQQTMYGIFVFNAKDSKGAPVGIGICAHGIYIYKDQIRVNRFPWQGIIKISYRKNQFAIKLKAGEIDKKEATVVYKVSDYAHAKRIWKTAVEHHTFFRLIQPDEKPKSSLFRWGSARFRYQGRTQFQTKMASQMFDKPSNVTVQRTSSARLTHSLDNVAKEQAGSDHVSPLHYADNELGSRELNEFQPMASPAVTYEISGQSEKRKLDDKVGNGLPSDDDDELVYTPVESPSSAAYYLSERSSAYSPTTSNDFGRSHQTRLTPLYSWKGSEFASTSADVARHSYNETTGSYSLPYRSGPYSSTFVDTTEKRADIEPLPINDTVQVYHAGHYQRLDRQPRRPPRNADLNNQRINGVTTVRRLGPDEEMNMHPIRYFVNVQHSGSSHIPRVSRIRHPGREEVGAPNLSNYNFRSSSDSPIVRLEPGNELEARNIRQYSSVYHPGSSQIVVSKQADPEMPPPRLITRVLPTSSLDGHFRPLYDGDGVPKAHISRVQRNENIDGTEQEHFSTPSTSPAGRFKDSSRERIHDSSYSGRGEAILVGRRQHDSTEEAIEKKRARPEVYGVASTSSTTHVEPITPHNELPSVPLREHTQAYHHGQSWDVTKGAKAHIDPATNISHGTGKKAVLHLKGSPVKKKSLPADEEEAPEVRLIARVPHKVSGGKTVEDEPSKDQEPPGMLPFWKYRDRKRQGEIHSQHPVPDEVVAAPLQHIDRQAEIEQMPLRTASTVPSSTTTSKPTQHRAYVYERYHHDGGEEFTGKDQLRSAAHGVASKTDKDSLESIPRQLELKTTPLREQAEMYHHGQSWVLPQGAKTAPAATTEDHHITTRKEVPHAGGTFVKSMPSSVAEEETSRIHLITRVPPATAEQTTSTATPSRAHELTGMYSIPKPETQERQASSLKDSDHPNIGKNTFATDYTDRQVEFKQIPFKAPTPVTYKPTPERGSEPAQHRAYVFGRWRHEGDEEIVEKDRVRPETYGVASTSYKGPLESTTLHSELPSAPLRDHAKVYHHGQSWDVTKSVKTPTAVKTENDHGMGRKAVLHLKGTPEKDMPSPSVEEEAPKVRLIARVPHRTSEDDEALASKPTKDHESSGLFSFWKSGDRKHRGSSYDGSEYPITG</sequence>
<dbReference type="PRINTS" id="PR00935">
    <property type="entry name" value="BAND41"/>
</dbReference>
<feature type="domain" description="FERM" evidence="2">
    <location>
        <begin position="20"/>
        <end position="301"/>
    </location>
</feature>
<dbReference type="FunFam" id="2.30.29.30:FF:000002">
    <property type="entry name" value="Band 4.1-like protein 5 isoform 1"/>
    <property type="match status" value="1"/>
</dbReference>
<dbReference type="InterPro" id="IPR019749">
    <property type="entry name" value="Band_41_domain"/>
</dbReference>
<dbReference type="SMART" id="SM01196">
    <property type="entry name" value="FERM_C"/>
    <property type="match status" value="1"/>
</dbReference>
<feature type="compositionally biased region" description="Basic and acidic residues" evidence="1">
    <location>
        <begin position="402"/>
        <end position="411"/>
    </location>
</feature>
<dbReference type="STRING" id="6290.A0A158QPM2"/>
<feature type="compositionally biased region" description="Basic and acidic residues" evidence="1">
    <location>
        <begin position="716"/>
        <end position="727"/>
    </location>
</feature>
<dbReference type="Gene3D" id="3.10.20.90">
    <property type="entry name" value="Phosphatidylinositol 3-kinase Catalytic Subunit, Chain A, domain 1"/>
    <property type="match status" value="1"/>
</dbReference>
<evidence type="ECO:0000313" key="4">
    <source>
        <dbReference type="Proteomes" id="UP000268014"/>
    </source>
</evidence>
<feature type="compositionally biased region" description="Polar residues" evidence="1">
    <location>
        <begin position="546"/>
        <end position="556"/>
    </location>
</feature>
<feature type="region of interest" description="Disordered" evidence="1">
    <location>
        <begin position="396"/>
        <end position="424"/>
    </location>
</feature>
<dbReference type="InterPro" id="IPR035963">
    <property type="entry name" value="FERM_2"/>
</dbReference>
<evidence type="ECO:0000256" key="1">
    <source>
        <dbReference type="SAM" id="MobiDB-lite"/>
    </source>
</evidence>
<evidence type="ECO:0000259" key="2">
    <source>
        <dbReference type="PROSITE" id="PS50057"/>
    </source>
</evidence>
<gene>
    <name evidence="3" type="ORF">HPLM_LOCUS12912</name>
</gene>
<feature type="region of interest" description="Disordered" evidence="1">
    <location>
        <begin position="534"/>
        <end position="556"/>
    </location>
</feature>
<dbReference type="Pfam" id="PF09379">
    <property type="entry name" value="FERM_N"/>
    <property type="match status" value="1"/>
</dbReference>
<dbReference type="OMA" id="LLGFWKP"/>
<dbReference type="InterPro" id="IPR011993">
    <property type="entry name" value="PH-like_dom_sf"/>
</dbReference>
<reference evidence="5" key="1">
    <citation type="submission" date="2016-04" db="UniProtKB">
        <authorList>
            <consortium name="WormBaseParasite"/>
        </authorList>
    </citation>
    <scope>IDENTIFICATION</scope>
</reference>
<name>A0A158QPM2_HAEPC</name>
<dbReference type="Proteomes" id="UP000268014">
    <property type="component" value="Unassembled WGS sequence"/>
</dbReference>
<dbReference type="InterPro" id="IPR014352">
    <property type="entry name" value="FERM/acyl-CoA-bd_prot_sf"/>
</dbReference>
<dbReference type="CDD" id="cd01765">
    <property type="entry name" value="FERM_F0_F1"/>
    <property type="match status" value="1"/>
</dbReference>
<dbReference type="InterPro" id="IPR029071">
    <property type="entry name" value="Ubiquitin-like_domsf"/>
</dbReference>
<evidence type="ECO:0000313" key="3">
    <source>
        <dbReference type="EMBL" id="VDO47126.1"/>
    </source>
</evidence>
<dbReference type="Gene3D" id="2.30.29.30">
    <property type="entry name" value="Pleckstrin-homology domain (PH domain)/Phosphotyrosine-binding domain (PTB)"/>
    <property type="match status" value="1"/>
</dbReference>
<feature type="compositionally biased region" description="Basic and acidic residues" evidence="1">
    <location>
        <begin position="696"/>
        <end position="705"/>
    </location>
</feature>
<dbReference type="InterPro" id="IPR019748">
    <property type="entry name" value="FERM_central"/>
</dbReference>
<dbReference type="GO" id="GO:0031032">
    <property type="term" value="P:actomyosin structure organization"/>
    <property type="evidence" value="ECO:0007669"/>
    <property type="project" value="TreeGrafter"/>
</dbReference>
<dbReference type="SUPFAM" id="SSF47031">
    <property type="entry name" value="Second domain of FERM"/>
    <property type="match status" value="1"/>
</dbReference>
<dbReference type="InterPro" id="IPR018979">
    <property type="entry name" value="FERM_N"/>
</dbReference>
<dbReference type="Pfam" id="PF00373">
    <property type="entry name" value="FERM_M"/>
    <property type="match status" value="1"/>
</dbReference>
<dbReference type="GO" id="GO:0005856">
    <property type="term" value="C:cytoskeleton"/>
    <property type="evidence" value="ECO:0007669"/>
    <property type="project" value="TreeGrafter"/>
</dbReference>
<dbReference type="Gene3D" id="1.20.80.10">
    <property type="match status" value="1"/>
</dbReference>
<organism evidence="5">
    <name type="scientific">Haemonchus placei</name>
    <name type="common">Barber's pole worm</name>
    <dbReference type="NCBI Taxonomy" id="6290"/>
    <lineage>
        <taxon>Eukaryota</taxon>
        <taxon>Metazoa</taxon>
        <taxon>Ecdysozoa</taxon>
        <taxon>Nematoda</taxon>
        <taxon>Chromadorea</taxon>
        <taxon>Rhabditida</taxon>
        <taxon>Rhabditina</taxon>
        <taxon>Rhabditomorpha</taxon>
        <taxon>Strongyloidea</taxon>
        <taxon>Trichostrongylidae</taxon>
        <taxon>Haemonchus</taxon>
    </lineage>
</organism>
<dbReference type="GO" id="GO:0005886">
    <property type="term" value="C:plasma membrane"/>
    <property type="evidence" value="ECO:0007669"/>
    <property type="project" value="TreeGrafter"/>
</dbReference>
<dbReference type="PANTHER" id="PTHR23280">
    <property type="entry name" value="4.1 G PROTEIN"/>
    <property type="match status" value="1"/>
</dbReference>
<dbReference type="InterPro" id="IPR000299">
    <property type="entry name" value="FERM_domain"/>
</dbReference>
<dbReference type="PANTHER" id="PTHR23280:SF21">
    <property type="entry name" value="PROTEIN 4.1 HOMOLOG"/>
    <property type="match status" value="1"/>
</dbReference>
<feature type="region of interest" description="Disordered" evidence="1">
    <location>
        <begin position="696"/>
        <end position="778"/>
    </location>
</feature>
<dbReference type="SMART" id="SM01195">
    <property type="entry name" value="FA"/>
    <property type="match status" value="1"/>
</dbReference>
<dbReference type="InterPro" id="IPR014847">
    <property type="entry name" value="FA"/>
</dbReference>
<reference evidence="3 4" key="2">
    <citation type="submission" date="2018-11" db="EMBL/GenBank/DDBJ databases">
        <authorList>
            <consortium name="Pathogen Informatics"/>
        </authorList>
    </citation>
    <scope>NUCLEOTIDE SEQUENCE [LARGE SCALE GENOMIC DNA]</scope>
    <source>
        <strain evidence="3 4">MHpl1</strain>
    </source>
</reference>
<protein>
    <submittedName>
        <fullName evidence="5">FERM domain-containing protein</fullName>
    </submittedName>
</protein>
<evidence type="ECO:0000313" key="5">
    <source>
        <dbReference type="WBParaSite" id="HPLM_0001292001-mRNA-1"/>
    </source>
</evidence>
<keyword evidence="4" id="KW-1185">Reference proteome</keyword>
<dbReference type="EMBL" id="UZAF01018017">
    <property type="protein sequence ID" value="VDO47126.1"/>
    <property type="molecule type" value="Genomic_DNA"/>
</dbReference>
<dbReference type="CDD" id="cd14473">
    <property type="entry name" value="FERM_B-lobe"/>
    <property type="match status" value="1"/>
</dbReference>
<feature type="compositionally biased region" description="Basic and acidic residues" evidence="1">
    <location>
        <begin position="862"/>
        <end position="872"/>
    </location>
</feature>
<dbReference type="SUPFAM" id="SSF50729">
    <property type="entry name" value="PH domain-like"/>
    <property type="match status" value="1"/>
</dbReference>
<feature type="compositionally biased region" description="Basic and acidic residues" evidence="1">
    <location>
        <begin position="742"/>
        <end position="753"/>
    </location>
</feature>
<feature type="region of interest" description="Disordered" evidence="1">
    <location>
        <begin position="1238"/>
        <end position="1314"/>
    </location>
</feature>
<dbReference type="InterPro" id="IPR018980">
    <property type="entry name" value="FERM_PH-like_C"/>
</dbReference>